<name>A0A378TV17_NEIEL</name>
<dbReference type="CDD" id="cd02208">
    <property type="entry name" value="cupin_RmlC-like"/>
    <property type="match status" value="1"/>
</dbReference>
<evidence type="ECO:0000259" key="2">
    <source>
        <dbReference type="Pfam" id="PF07883"/>
    </source>
</evidence>
<proteinExistence type="predicted"/>
<dbReference type="InterPro" id="IPR013096">
    <property type="entry name" value="Cupin_2"/>
</dbReference>
<dbReference type="SUPFAM" id="SSF51182">
    <property type="entry name" value="RmlC-like cupins"/>
    <property type="match status" value="1"/>
</dbReference>
<evidence type="ECO:0000313" key="3">
    <source>
        <dbReference type="EMBL" id="STZ66776.1"/>
    </source>
</evidence>
<dbReference type="InterPro" id="IPR014710">
    <property type="entry name" value="RmlC-like_jellyroll"/>
</dbReference>
<feature type="domain" description="Cupin type-2" evidence="2">
    <location>
        <begin position="43"/>
        <end position="90"/>
    </location>
</feature>
<dbReference type="InterPro" id="IPR011051">
    <property type="entry name" value="RmlC_Cupin_sf"/>
</dbReference>
<dbReference type="Gene3D" id="2.60.120.10">
    <property type="entry name" value="Jelly Rolls"/>
    <property type="match status" value="1"/>
</dbReference>
<protein>
    <submittedName>
        <fullName evidence="3">Cupin domain</fullName>
    </submittedName>
</protein>
<gene>
    <name evidence="3" type="ORF">NCTC10660_00228</name>
</gene>
<reference evidence="3 4" key="1">
    <citation type="submission" date="2018-06" db="EMBL/GenBank/DDBJ databases">
        <authorList>
            <consortium name="Pathogen Informatics"/>
            <person name="Doyle S."/>
        </authorList>
    </citation>
    <scope>NUCLEOTIDE SEQUENCE [LARGE SCALE GENOMIC DNA]</scope>
    <source>
        <strain evidence="3 4">NCTC10660</strain>
    </source>
</reference>
<dbReference type="EMBL" id="UGQW01000001">
    <property type="protein sequence ID" value="STZ66776.1"/>
    <property type="molecule type" value="Genomic_DNA"/>
</dbReference>
<accession>A0A378TV17</accession>
<evidence type="ECO:0000256" key="1">
    <source>
        <dbReference type="SAM" id="SignalP"/>
    </source>
</evidence>
<dbReference type="Proteomes" id="UP000254927">
    <property type="component" value="Unassembled WGS sequence"/>
</dbReference>
<dbReference type="RefSeq" id="WP_074896318.1">
    <property type="nucleotide sequence ID" value="NZ_CP031252.1"/>
</dbReference>
<dbReference type="Pfam" id="PF07883">
    <property type="entry name" value="Cupin_2"/>
    <property type="match status" value="1"/>
</dbReference>
<feature type="signal peptide" evidence="1">
    <location>
        <begin position="1"/>
        <end position="21"/>
    </location>
</feature>
<evidence type="ECO:0000313" key="4">
    <source>
        <dbReference type="Proteomes" id="UP000254927"/>
    </source>
</evidence>
<feature type="chain" id="PRO_5016739838" evidence="1">
    <location>
        <begin position="22"/>
        <end position="128"/>
    </location>
</feature>
<organism evidence="3 4">
    <name type="scientific">Neisseria elongata</name>
    <dbReference type="NCBI Taxonomy" id="495"/>
    <lineage>
        <taxon>Bacteria</taxon>
        <taxon>Pseudomonadati</taxon>
        <taxon>Pseudomonadota</taxon>
        <taxon>Betaproteobacteria</taxon>
        <taxon>Neisseriales</taxon>
        <taxon>Neisseriaceae</taxon>
        <taxon>Neisseria</taxon>
    </lineage>
</organism>
<dbReference type="AlphaFoldDB" id="A0A378TV17"/>
<sequence length="128" mass="13625">MKTPKYLTALLLAAAAASASAAEIASGEGKVFDAPDYVVVRKKLAAGSEMKRHNHPGHDVLLTMSKGRVVFELNDGEKHELKPGDVMRFDGADFIAGKAAETSEFVVTLIKGKTGGGTESGHDHHHHH</sequence>
<keyword evidence="1" id="KW-0732">Signal</keyword>
<dbReference type="GeneID" id="93351244"/>